<evidence type="ECO:0000256" key="1">
    <source>
        <dbReference type="SAM" id="MobiDB-lite"/>
    </source>
</evidence>
<dbReference type="EMBL" id="JAIZAY010000018">
    <property type="protein sequence ID" value="KAJ8024872.1"/>
    <property type="molecule type" value="Genomic_DNA"/>
</dbReference>
<gene>
    <name evidence="2" type="ORF">HOLleu_34906</name>
</gene>
<accession>A0A9Q1BHF7</accession>
<sequence length="78" mass="8477">MSKRGTPVGSLGRKKREEAAALKPLSSLATRLSQEADDDFDDASTASGGLTESINQSIELIHAELQKIRREFGIRPSH</sequence>
<dbReference type="Proteomes" id="UP001152320">
    <property type="component" value="Chromosome 18"/>
</dbReference>
<name>A0A9Q1BHF7_HOLLE</name>
<evidence type="ECO:0000313" key="3">
    <source>
        <dbReference type="Proteomes" id="UP001152320"/>
    </source>
</evidence>
<feature type="region of interest" description="Disordered" evidence="1">
    <location>
        <begin position="1"/>
        <end position="28"/>
    </location>
</feature>
<protein>
    <submittedName>
        <fullName evidence="2">Uncharacterized protein</fullName>
    </submittedName>
</protein>
<evidence type="ECO:0000313" key="2">
    <source>
        <dbReference type="EMBL" id="KAJ8024872.1"/>
    </source>
</evidence>
<dbReference type="AlphaFoldDB" id="A0A9Q1BHF7"/>
<comment type="caution">
    <text evidence="2">The sequence shown here is derived from an EMBL/GenBank/DDBJ whole genome shotgun (WGS) entry which is preliminary data.</text>
</comment>
<organism evidence="2 3">
    <name type="scientific">Holothuria leucospilota</name>
    <name type="common">Black long sea cucumber</name>
    <name type="synonym">Mertensiothuria leucospilota</name>
    <dbReference type="NCBI Taxonomy" id="206669"/>
    <lineage>
        <taxon>Eukaryota</taxon>
        <taxon>Metazoa</taxon>
        <taxon>Echinodermata</taxon>
        <taxon>Eleutherozoa</taxon>
        <taxon>Echinozoa</taxon>
        <taxon>Holothuroidea</taxon>
        <taxon>Aspidochirotacea</taxon>
        <taxon>Aspidochirotida</taxon>
        <taxon>Holothuriidae</taxon>
        <taxon>Holothuria</taxon>
    </lineage>
</organism>
<keyword evidence="3" id="KW-1185">Reference proteome</keyword>
<proteinExistence type="predicted"/>
<reference evidence="2" key="1">
    <citation type="submission" date="2021-10" db="EMBL/GenBank/DDBJ databases">
        <title>Tropical sea cucumber genome reveals ecological adaptation and Cuvierian tubules defense mechanism.</title>
        <authorList>
            <person name="Chen T."/>
        </authorList>
    </citation>
    <scope>NUCLEOTIDE SEQUENCE</scope>
    <source>
        <strain evidence="2">Nanhai2018</strain>
        <tissue evidence="2">Muscle</tissue>
    </source>
</reference>
<feature type="region of interest" description="Disordered" evidence="1">
    <location>
        <begin position="33"/>
        <end position="52"/>
    </location>
</feature>